<gene>
    <name evidence="1" type="ORF">B0J11DRAFT_506570</name>
</gene>
<name>A0A9P9DUZ8_9PLEO</name>
<reference evidence="1" key="1">
    <citation type="journal article" date="2021" name="Nat. Commun.">
        <title>Genetic determinants of endophytism in the Arabidopsis root mycobiome.</title>
        <authorList>
            <person name="Mesny F."/>
            <person name="Miyauchi S."/>
            <person name="Thiergart T."/>
            <person name="Pickel B."/>
            <person name="Atanasova L."/>
            <person name="Karlsson M."/>
            <person name="Huettel B."/>
            <person name="Barry K.W."/>
            <person name="Haridas S."/>
            <person name="Chen C."/>
            <person name="Bauer D."/>
            <person name="Andreopoulos W."/>
            <person name="Pangilinan J."/>
            <person name="LaButti K."/>
            <person name="Riley R."/>
            <person name="Lipzen A."/>
            <person name="Clum A."/>
            <person name="Drula E."/>
            <person name="Henrissat B."/>
            <person name="Kohler A."/>
            <person name="Grigoriev I.V."/>
            <person name="Martin F.M."/>
            <person name="Hacquard S."/>
        </authorList>
    </citation>
    <scope>NUCLEOTIDE SEQUENCE</scope>
    <source>
        <strain evidence="1">MPI-CAGE-CH-0243</strain>
    </source>
</reference>
<protein>
    <submittedName>
        <fullName evidence="1">Uncharacterized protein</fullName>
    </submittedName>
</protein>
<dbReference type="EMBL" id="JAGMWT010000007">
    <property type="protein sequence ID" value="KAH7125753.1"/>
    <property type="molecule type" value="Genomic_DNA"/>
</dbReference>
<organism evidence="1 2">
    <name type="scientific">Dendryphion nanum</name>
    <dbReference type="NCBI Taxonomy" id="256645"/>
    <lineage>
        <taxon>Eukaryota</taxon>
        <taxon>Fungi</taxon>
        <taxon>Dikarya</taxon>
        <taxon>Ascomycota</taxon>
        <taxon>Pezizomycotina</taxon>
        <taxon>Dothideomycetes</taxon>
        <taxon>Pleosporomycetidae</taxon>
        <taxon>Pleosporales</taxon>
        <taxon>Torulaceae</taxon>
        <taxon>Dendryphion</taxon>
    </lineage>
</organism>
<comment type="caution">
    <text evidence="1">The sequence shown here is derived from an EMBL/GenBank/DDBJ whole genome shotgun (WGS) entry which is preliminary data.</text>
</comment>
<evidence type="ECO:0000313" key="1">
    <source>
        <dbReference type="EMBL" id="KAH7125753.1"/>
    </source>
</evidence>
<accession>A0A9P9DUZ8</accession>
<keyword evidence="2" id="KW-1185">Reference proteome</keyword>
<dbReference type="Proteomes" id="UP000700596">
    <property type="component" value="Unassembled WGS sequence"/>
</dbReference>
<proteinExistence type="predicted"/>
<dbReference type="AlphaFoldDB" id="A0A9P9DUZ8"/>
<evidence type="ECO:0000313" key="2">
    <source>
        <dbReference type="Proteomes" id="UP000700596"/>
    </source>
</evidence>
<sequence>MACQTGKVVTEATQYNNDYKTLVDEDRTTTDGLDTTTHRRGARATSEAGMPDVNGCLATKTSAWTVHGSLLQPQANGSVRRSDGWMVGWLDGLVGWAVCAKSNGFPRNSSTSVCRAIRTVIYHSRAEIGQNGFGWMLEGLRLGRKGQGSKSDDTGQGVSMSRVEPLCTGNCQHKRIWMASVREADYSRSPHGTTNIEVVESSEDVRESFLEAPASRPVRVTPTPSTATATATATTTTQHASLLSFTHSAWAPPPTHLVYIHDRHDSRFGLFRLPFAVSWIITP</sequence>